<name>A0A9Q3IU41_9BASI</name>
<dbReference type="Proteomes" id="UP000765509">
    <property type="component" value="Unassembled WGS sequence"/>
</dbReference>
<reference evidence="1" key="1">
    <citation type="submission" date="2021-03" db="EMBL/GenBank/DDBJ databases">
        <title>Draft genome sequence of rust myrtle Austropuccinia psidii MF-1, a brazilian biotype.</title>
        <authorList>
            <person name="Quecine M.C."/>
            <person name="Pachon D.M.R."/>
            <person name="Bonatelli M.L."/>
            <person name="Correr F.H."/>
            <person name="Franceschini L.M."/>
            <person name="Leite T.F."/>
            <person name="Margarido G.R.A."/>
            <person name="Almeida C.A."/>
            <person name="Ferrarezi J.A."/>
            <person name="Labate C.A."/>
        </authorList>
    </citation>
    <scope>NUCLEOTIDE SEQUENCE</scope>
    <source>
        <strain evidence="1">MF-1</strain>
    </source>
</reference>
<gene>
    <name evidence="1" type="ORF">O181_089763</name>
</gene>
<dbReference type="AlphaFoldDB" id="A0A9Q3IU41"/>
<sequence>MPRHYTFFTEGKPSVKGSLNPFLGENAISEKDIPKLEKWPTFSGEGQYNHIDLIRTIDRLQEDFNIPDERIVEVTTKWANNSWRFKMENAFESAIFNSEKDKPLTWFLKQKDRLSSLHPDMSDSIINIKILIKCGGELENSIKCRVVESCSSKDYINSMEDIITRTRIGKTCTRPPIESKMVPKISGDKKRPEKPVLKCHKCGSTSHLANTFTKTTKVNEVKIIEEVKYTE</sequence>
<keyword evidence="2" id="KW-1185">Reference proteome</keyword>
<accession>A0A9Q3IU41</accession>
<organism evidence="1 2">
    <name type="scientific">Austropuccinia psidii MF-1</name>
    <dbReference type="NCBI Taxonomy" id="1389203"/>
    <lineage>
        <taxon>Eukaryota</taxon>
        <taxon>Fungi</taxon>
        <taxon>Dikarya</taxon>
        <taxon>Basidiomycota</taxon>
        <taxon>Pucciniomycotina</taxon>
        <taxon>Pucciniomycetes</taxon>
        <taxon>Pucciniales</taxon>
        <taxon>Sphaerophragmiaceae</taxon>
        <taxon>Austropuccinia</taxon>
    </lineage>
</organism>
<comment type="caution">
    <text evidence="1">The sequence shown here is derived from an EMBL/GenBank/DDBJ whole genome shotgun (WGS) entry which is preliminary data.</text>
</comment>
<protein>
    <submittedName>
        <fullName evidence="1">Uncharacterized protein</fullName>
    </submittedName>
</protein>
<proteinExistence type="predicted"/>
<dbReference type="EMBL" id="AVOT02055522">
    <property type="protein sequence ID" value="MBW0550048.1"/>
    <property type="molecule type" value="Genomic_DNA"/>
</dbReference>
<evidence type="ECO:0000313" key="1">
    <source>
        <dbReference type="EMBL" id="MBW0550048.1"/>
    </source>
</evidence>
<evidence type="ECO:0000313" key="2">
    <source>
        <dbReference type="Proteomes" id="UP000765509"/>
    </source>
</evidence>